<dbReference type="InterPro" id="IPR013087">
    <property type="entry name" value="Znf_C2H2_type"/>
</dbReference>
<feature type="compositionally biased region" description="Basic and acidic residues" evidence="6">
    <location>
        <begin position="85"/>
        <end position="95"/>
    </location>
</feature>
<evidence type="ECO:0000259" key="7">
    <source>
        <dbReference type="PROSITE" id="PS50157"/>
    </source>
</evidence>
<evidence type="ECO:0000256" key="5">
    <source>
        <dbReference type="PROSITE-ProRule" id="PRU00042"/>
    </source>
</evidence>
<feature type="compositionally biased region" description="Polar residues" evidence="6">
    <location>
        <begin position="156"/>
        <end position="168"/>
    </location>
</feature>
<reference evidence="8 9" key="1">
    <citation type="journal article" date="2022" name="G3 (Bethesda)">
        <title>Evaluating Illumina-, Nanopore-, and PacBio-based genome assembly strategies with the bald notothen, Trematomus borchgrevinki.</title>
        <authorList>
            <person name="Rayamajhi N."/>
            <person name="Cheng C.C."/>
            <person name="Catchen J.M."/>
        </authorList>
    </citation>
    <scope>NUCLEOTIDE SEQUENCE [LARGE SCALE GENOMIC DNA]</scope>
    <source>
        <strain evidence="8">AGRC-2024</strain>
    </source>
</reference>
<dbReference type="PROSITE" id="PS50157">
    <property type="entry name" value="ZINC_FINGER_C2H2_2"/>
    <property type="match status" value="1"/>
</dbReference>
<comment type="caution">
    <text evidence="8">The sequence shown here is derived from an EMBL/GenBank/DDBJ whole genome shotgun (WGS) entry which is preliminary data.</text>
</comment>
<sequence length="298" mass="33755">MPNQEDPEPPPHIKDEQEELWISQEGEQLQGLEEADITKSTFTSVPVKSEDDEEKPQSSQLHQRQTEHLETEADGEDCGGPEPARNSDPERHLQPETDDSVDSDFWKETREHPSGLNMLKNNEITDSDSGNKALSFPGAESDDSVDSDFWKDNRKPQSASPCLNENQVAESKTFRKPYSCPDCGKRFPHNASLKSHMKLHTGRENLRLFCLWCTMSLQIPPEDTHENSHQRETIPMPSVWENICTQGKYAVPHDRPHCGATVQLQQVSPRLCLAFRAEVPPVCRGSHHRTTRTKGETL</sequence>
<keyword evidence="1" id="KW-0479">Metal-binding</keyword>
<dbReference type="AlphaFoldDB" id="A0ABD2HG33"/>
<keyword evidence="2" id="KW-0677">Repeat</keyword>
<dbReference type="EMBL" id="JBIYXZ010002070">
    <property type="protein sequence ID" value="KAL3065008.1"/>
    <property type="molecule type" value="Genomic_DNA"/>
</dbReference>
<feature type="compositionally biased region" description="Polar residues" evidence="6">
    <location>
        <begin position="119"/>
        <end position="132"/>
    </location>
</feature>
<keyword evidence="9" id="KW-1185">Reference proteome</keyword>
<evidence type="ECO:0000256" key="2">
    <source>
        <dbReference type="ARBA" id="ARBA00022737"/>
    </source>
</evidence>
<dbReference type="Proteomes" id="UP001619887">
    <property type="component" value="Unassembled WGS sequence"/>
</dbReference>
<keyword evidence="4" id="KW-0862">Zinc</keyword>
<dbReference type="PROSITE" id="PS00028">
    <property type="entry name" value="ZINC_FINGER_C2H2_1"/>
    <property type="match status" value="1"/>
</dbReference>
<dbReference type="SMART" id="SM00355">
    <property type="entry name" value="ZnF_C2H2"/>
    <property type="match status" value="1"/>
</dbReference>
<evidence type="ECO:0000256" key="3">
    <source>
        <dbReference type="ARBA" id="ARBA00022771"/>
    </source>
</evidence>
<dbReference type="PANTHER" id="PTHR23235">
    <property type="entry name" value="KRUEPPEL-LIKE TRANSCRIPTION FACTOR"/>
    <property type="match status" value="1"/>
</dbReference>
<accession>A0ABD2HG33</accession>
<evidence type="ECO:0000313" key="9">
    <source>
        <dbReference type="Proteomes" id="UP001619887"/>
    </source>
</evidence>
<dbReference type="SUPFAM" id="SSF57667">
    <property type="entry name" value="beta-beta-alpha zinc fingers"/>
    <property type="match status" value="1"/>
</dbReference>
<dbReference type="Gene3D" id="3.30.160.60">
    <property type="entry name" value="Classic Zinc Finger"/>
    <property type="match status" value="1"/>
</dbReference>
<dbReference type="InterPro" id="IPR036236">
    <property type="entry name" value="Znf_C2H2_sf"/>
</dbReference>
<dbReference type="FunFam" id="3.30.160.60:FF:000706">
    <property type="entry name" value="Zinc finger protein"/>
    <property type="match status" value="1"/>
</dbReference>
<reference evidence="8 9" key="2">
    <citation type="journal article" date="2024" name="G3 (Bethesda)">
        <title>The genome of the cryopelagic Antarctic bald notothen, Trematomus borchgrevinki.</title>
        <authorList>
            <person name="Rayamajhi N."/>
            <person name="Rivera-Colon A.G."/>
            <person name="Minhas B.F."/>
            <person name="Cheng C.C."/>
            <person name="Catchen J.M."/>
        </authorList>
    </citation>
    <scope>NUCLEOTIDE SEQUENCE [LARGE SCALE GENOMIC DNA]</scope>
    <source>
        <strain evidence="8">AGRC-2024</strain>
    </source>
</reference>
<feature type="compositionally biased region" description="Basic and acidic residues" evidence="6">
    <location>
        <begin position="104"/>
        <end position="113"/>
    </location>
</feature>
<dbReference type="Pfam" id="PF00096">
    <property type="entry name" value="zf-C2H2"/>
    <property type="match status" value="1"/>
</dbReference>
<gene>
    <name evidence="8" type="ORF">OYC64_001114</name>
</gene>
<evidence type="ECO:0000313" key="8">
    <source>
        <dbReference type="EMBL" id="KAL3065008.1"/>
    </source>
</evidence>
<organism evidence="8 9">
    <name type="scientific">Pagothenia borchgrevinki</name>
    <name type="common">Bald rockcod</name>
    <name type="synonym">Trematomus borchgrevinki</name>
    <dbReference type="NCBI Taxonomy" id="8213"/>
    <lineage>
        <taxon>Eukaryota</taxon>
        <taxon>Metazoa</taxon>
        <taxon>Chordata</taxon>
        <taxon>Craniata</taxon>
        <taxon>Vertebrata</taxon>
        <taxon>Euteleostomi</taxon>
        <taxon>Actinopterygii</taxon>
        <taxon>Neopterygii</taxon>
        <taxon>Teleostei</taxon>
        <taxon>Neoteleostei</taxon>
        <taxon>Acanthomorphata</taxon>
        <taxon>Eupercaria</taxon>
        <taxon>Perciformes</taxon>
        <taxon>Notothenioidei</taxon>
        <taxon>Nototheniidae</taxon>
        <taxon>Pagothenia</taxon>
    </lineage>
</organism>
<name>A0ABD2HG33_PAGBO</name>
<dbReference type="GO" id="GO:0008270">
    <property type="term" value="F:zinc ion binding"/>
    <property type="evidence" value="ECO:0007669"/>
    <property type="project" value="UniProtKB-KW"/>
</dbReference>
<feature type="region of interest" description="Disordered" evidence="6">
    <location>
        <begin position="1"/>
        <end position="168"/>
    </location>
</feature>
<evidence type="ECO:0000256" key="6">
    <source>
        <dbReference type="SAM" id="MobiDB-lite"/>
    </source>
</evidence>
<proteinExistence type="predicted"/>
<feature type="domain" description="C2H2-type" evidence="7">
    <location>
        <begin position="178"/>
        <end position="205"/>
    </location>
</feature>
<evidence type="ECO:0000256" key="1">
    <source>
        <dbReference type="ARBA" id="ARBA00022723"/>
    </source>
</evidence>
<evidence type="ECO:0000256" key="4">
    <source>
        <dbReference type="ARBA" id="ARBA00022833"/>
    </source>
</evidence>
<protein>
    <recommendedName>
        <fullName evidence="7">C2H2-type domain-containing protein</fullName>
    </recommendedName>
</protein>
<keyword evidence="3 5" id="KW-0863">Zinc-finger</keyword>